<comment type="subcellular location">
    <subcellularLocation>
        <location evidence="1">Cell membrane</location>
        <topology evidence="1">Multi-pass membrane protein</topology>
    </subcellularLocation>
    <subcellularLocation>
        <location evidence="9">Membrane</location>
        <topology evidence="9">Multi-pass membrane protein</topology>
    </subcellularLocation>
</comment>
<dbReference type="InterPro" id="IPR001516">
    <property type="entry name" value="Proton_antipo_N"/>
</dbReference>
<feature type="transmembrane region" description="Helical" evidence="10">
    <location>
        <begin position="164"/>
        <end position="187"/>
    </location>
</feature>
<dbReference type="Pfam" id="PF20501">
    <property type="entry name" value="MbhE"/>
    <property type="match status" value="1"/>
</dbReference>
<evidence type="ECO:0000259" key="11">
    <source>
        <dbReference type="Pfam" id="PF00361"/>
    </source>
</evidence>
<accession>A0A0R0DD52</accession>
<evidence type="ECO:0000256" key="6">
    <source>
        <dbReference type="ARBA" id="ARBA00022989"/>
    </source>
</evidence>
<feature type="transmembrane region" description="Helical" evidence="10">
    <location>
        <begin position="324"/>
        <end position="348"/>
    </location>
</feature>
<feature type="domain" description="NADH-Ubiquinone oxidoreductase (complex I) chain 5 N-terminal" evidence="12">
    <location>
        <begin position="66"/>
        <end position="112"/>
    </location>
</feature>
<dbReference type="GO" id="GO:0005886">
    <property type="term" value="C:plasma membrane"/>
    <property type="evidence" value="ECO:0007669"/>
    <property type="project" value="UniProtKB-SubCell"/>
</dbReference>
<keyword evidence="2" id="KW-0813">Transport</keyword>
<evidence type="ECO:0000256" key="2">
    <source>
        <dbReference type="ARBA" id="ARBA00022448"/>
    </source>
</evidence>
<dbReference type="STRING" id="336566.ABB30_09670"/>
<dbReference type="PANTHER" id="PTHR43373:SF1">
    <property type="entry name" value="NA(+)_H(+) ANTIPORTER SUBUNIT A"/>
    <property type="match status" value="1"/>
</dbReference>
<dbReference type="EMBL" id="LDJM01000022">
    <property type="protein sequence ID" value="KRG76578.1"/>
    <property type="molecule type" value="Genomic_DNA"/>
</dbReference>
<dbReference type="GO" id="GO:0006811">
    <property type="term" value="P:monoatomic ion transport"/>
    <property type="evidence" value="ECO:0007669"/>
    <property type="project" value="UniProtKB-KW"/>
</dbReference>
<dbReference type="Pfam" id="PF13244">
    <property type="entry name" value="MbhD"/>
    <property type="match status" value="1"/>
</dbReference>
<keyword evidence="4" id="KW-1003">Cell membrane</keyword>
<feature type="transmembrane region" description="Helical" evidence="10">
    <location>
        <begin position="207"/>
        <end position="232"/>
    </location>
</feature>
<feature type="transmembrane region" description="Helical" evidence="10">
    <location>
        <begin position="844"/>
        <end position="869"/>
    </location>
</feature>
<evidence type="ECO:0000256" key="4">
    <source>
        <dbReference type="ARBA" id="ARBA00022475"/>
    </source>
</evidence>
<dbReference type="InterPro" id="IPR007182">
    <property type="entry name" value="MnhB"/>
</dbReference>
<dbReference type="PATRIC" id="fig|336566.3.peg.1353"/>
<feature type="transmembrane region" description="Helical" evidence="10">
    <location>
        <begin position="607"/>
        <end position="624"/>
    </location>
</feature>
<feature type="domain" description="NADH:quinone oxidoreductase/Mrp antiporter transmembrane" evidence="11">
    <location>
        <begin position="128"/>
        <end position="401"/>
    </location>
</feature>
<comment type="caution">
    <text evidence="16">The sequence shown here is derived from an EMBL/GenBank/DDBJ whole genome shotgun (WGS) entry which is preliminary data.</text>
</comment>
<keyword evidence="8 10" id="KW-0472">Membrane</keyword>
<feature type="transmembrane region" description="Helical" evidence="10">
    <location>
        <begin position="300"/>
        <end position="318"/>
    </location>
</feature>
<dbReference type="GO" id="GO:0015297">
    <property type="term" value="F:antiporter activity"/>
    <property type="evidence" value="ECO:0007669"/>
    <property type="project" value="UniProtKB-KW"/>
</dbReference>
<dbReference type="InterPro" id="IPR050616">
    <property type="entry name" value="CPA3_Na-H_Antiporter_A"/>
</dbReference>
<feature type="transmembrane region" description="Helical" evidence="10">
    <location>
        <begin position="133"/>
        <end position="152"/>
    </location>
</feature>
<evidence type="ECO:0000313" key="17">
    <source>
        <dbReference type="Proteomes" id="UP000050956"/>
    </source>
</evidence>
<feature type="transmembrane region" description="Helical" evidence="10">
    <location>
        <begin position="80"/>
        <end position="99"/>
    </location>
</feature>
<dbReference type="InterPro" id="IPR001750">
    <property type="entry name" value="ND/Mrp_TM"/>
</dbReference>
<feature type="transmembrane region" description="Helical" evidence="10">
    <location>
        <begin position="889"/>
        <end position="911"/>
    </location>
</feature>
<feature type="transmembrane region" description="Helical" evidence="10">
    <location>
        <begin position="411"/>
        <end position="433"/>
    </location>
</feature>
<dbReference type="Pfam" id="PF04039">
    <property type="entry name" value="MnhB"/>
    <property type="match status" value="1"/>
</dbReference>
<evidence type="ECO:0000259" key="12">
    <source>
        <dbReference type="Pfam" id="PF00662"/>
    </source>
</evidence>
<keyword evidence="17" id="KW-1185">Reference proteome</keyword>
<evidence type="ECO:0000259" key="13">
    <source>
        <dbReference type="Pfam" id="PF04039"/>
    </source>
</evidence>
<feature type="transmembrane region" description="Helical" evidence="10">
    <location>
        <begin position="454"/>
        <end position="476"/>
    </location>
</feature>
<proteinExistence type="predicted"/>
<evidence type="ECO:0000256" key="10">
    <source>
        <dbReference type="SAM" id="Phobius"/>
    </source>
</evidence>
<feature type="transmembrane region" description="Helical" evidence="10">
    <location>
        <begin position="570"/>
        <end position="587"/>
    </location>
</feature>
<dbReference type="PANTHER" id="PTHR43373">
    <property type="entry name" value="NA(+)/H(+) ANTIPORTER SUBUNIT"/>
    <property type="match status" value="1"/>
</dbReference>
<feature type="transmembrane region" description="Helical" evidence="10">
    <location>
        <begin position="812"/>
        <end position="832"/>
    </location>
</feature>
<feature type="domain" description="MrpA C-terminal/MbhE" evidence="15">
    <location>
        <begin position="689"/>
        <end position="776"/>
    </location>
</feature>
<sequence length="943" mass="99849">MPSMLLLLLILPFLAATALAVTPRLSRNQAGWLALSAPVIGLGILSLLTPGVFDGAVHKISYPWVESLGLHITLRMDGLAWMFAGLVLGIGALVVQYGRHYLAPEDSAQRFFCYLMLFMGAMLGMVISGNLLLLMVLWELTSISSFLLIGFWSHRKDAREGARMALIITGGGGLALLGGVLLIGRIVGSYDLDAVLAAGDVIRASALYPYALALVLIGIFTKSAQFPFHFWLPHAMAAPTPVSAYLHSATMVKAGVFLLARLHPALAGTDLFTYVVCSVGATTLLIGAVNALLQHDLKGVLAYSTISHLGLITLLFGLSAPMAVVAGVFHILNHATFKASLFMAAGIVDHETHTRDLRRLGGLKALMPVTALLTVVGSLAMAGFPLLNGFLSKEMLLAEVLVAPGPAGFRNALIAAAALAGLLGAAYSLRMVWETFFGKGPREVDGHPHDPPAGMWIPVAILVALCLAVGIAPALIAGPTLHTAAGAILGAAQPDYHLALWHGINTPLLISLGGIAGGIALYLGVRKLAAVYRSTPRSQGKAAFDRLLLALFTATNRSTQWLANGSLQRMLGALFVVAICVGAAPWVGENVVRPTWPAPQPLPLLGWLLWVVMMACAVAGLFLYRQRLLAVLVIGGTGLMVSMVFVFLSAPDLALTQLMVEMVTLVLMLLGMNYLPATSPGERSRWKIRRDAVIAIAGGAGMAALAYTAMTLPPNTISGEMLARALPEAYGSNVVNVILVDFRGFDTFGEITVFGIAALVVHAMLRRSRMAPEQIMPGPPLQLPVPADLAQIMFPLTLTVSIFIFLRGHNAPGGGFIAGLILAVPLLIQYVIQGTASVESRFGFDYVRLIGVGLLVAIVSGMASMLFGVPFLTSGHADLDLPLIGHVPLASAMGFDTGVYLVVFGGVMLILSMMGTIKPSRTHIARHGQIDVNRRSARTGEMH</sequence>
<feature type="transmembrane region" description="Helical" evidence="10">
    <location>
        <begin position="654"/>
        <end position="672"/>
    </location>
</feature>
<dbReference type="NCBIfam" id="NF009288">
    <property type="entry name" value="PRK12648.1"/>
    <property type="match status" value="1"/>
</dbReference>
<evidence type="ECO:0000256" key="1">
    <source>
        <dbReference type="ARBA" id="ARBA00004651"/>
    </source>
</evidence>
<organism evidence="16 17">
    <name type="scientific">Stenotrophomonas ginsengisoli</name>
    <dbReference type="NCBI Taxonomy" id="336566"/>
    <lineage>
        <taxon>Bacteria</taxon>
        <taxon>Pseudomonadati</taxon>
        <taxon>Pseudomonadota</taxon>
        <taxon>Gammaproteobacteria</taxon>
        <taxon>Lysobacterales</taxon>
        <taxon>Lysobacteraceae</taxon>
        <taxon>Stenotrophomonas</taxon>
    </lineage>
</organism>
<feature type="transmembrane region" description="Helical" evidence="10">
    <location>
        <begin position="369"/>
        <end position="391"/>
    </location>
</feature>
<feature type="domain" description="Na+/H+ antiporter MnhB subunit-related protein" evidence="13">
    <location>
        <begin position="789"/>
        <end position="909"/>
    </location>
</feature>
<feature type="transmembrane region" description="Helical" evidence="10">
    <location>
        <begin position="785"/>
        <end position="806"/>
    </location>
</feature>
<feature type="transmembrane region" description="Helical" evidence="10">
    <location>
        <begin position="111"/>
        <end position="127"/>
    </location>
</feature>
<dbReference type="Proteomes" id="UP000050956">
    <property type="component" value="Unassembled WGS sequence"/>
</dbReference>
<dbReference type="PRINTS" id="PR01434">
    <property type="entry name" value="NADHDHGNASE5"/>
</dbReference>
<evidence type="ECO:0000259" key="14">
    <source>
        <dbReference type="Pfam" id="PF13244"/>
    </source>
</evidence>
<feature type="transmembrane region" description="Helical" evidence="10">
    <location>
        <begin position="30"/>
        <end position="49"/>
    </location>
</feature>
<feature type="transmembrane region" description="Helical" evidence="10">
    <location>
        <begin position="504"/>
        <end position="525"/>
    </location>
</feature>
<dbReference type="InterPro" id="IPR025383">
    <property type="entry name" value="MrpA_C/MbhD"/>
</dbReference>
<dbReference type="RefSeq" id="WP_057638103.1">
    <property type="nucleotide sequence ID" value="NZ_LDJM01000022.1"/>
</dbReference>
<dbReference type="InterPro" id="IPR046806">
    <property type="entry name" value="MrpA_C/MbhE"/>
</dbReference>
<evidence type="ECO:0000256" key="9">
    <source>
        <dbReference type="RuleBase" id="RU000320"/>
    </source>
</evidence>
<dbReference type="Pfam" id="PF00361">
    <property type="entry name" value="Proton_antipo_M"/>
    <property type="match status" value="1"/>
</dbReference>
<name>A0A0R0DD52_9GAMM</name>
<feature type="domain" description="MrpA C-terminal/MbhD" evidence="14">
    <location>
        <begin position="612"/>
        <end position="676"/>
    </location>
</feature>
<dbReference type="OrthoDB" id="9811798at2"/>
<gene>
    <name evidence="16" type="ORF">ABB30_09670</name>
</gene>
<keyword evidence="7" id="KW-0406">Ion transport</keyword>
<dbReference type="AlphaFoldDB" id="A0A0R0DD52"/>
<feature type="transmembrane region" description="Helical" evidence="10">
    <location>
        <begin position="629"/>
        <end position="648"/>
    </location>
</feature>
<evidence type="ECO:0000256" key="5">
    <source>
        <dbReference type="ARBA" id="ARBA00022692"/>
    </source>
</evidence>
<evidence type="ECO:0000256" key="8">
    <source>
        <dbReference type="ARBA" id="ARBA00023136"/>
    </source>
</evidence>
<keyword evidence="3" id="KW-0050">Antiport</keyword>
<feature type="transmembrane region" description="Helical" evidence="10">
    <location>
        <begin position="747"/>
        <end position="765"/>
    </location>
</feature>
<evidence type="ECO:0000256" key="3">
    <source>
        <dbReference type="ARBA" id="ARBA00022449"/>
    </source>
</evidence>
<keyword evidence="6 10" id="KW-1133">Transmembrane helix</keyword>
<keyword evidence="5 9" id="KW-0812">Transmembrane</keyword>
<evidence type="ECO:0000259" key="15">
    <source>
        <dbReference type="Pfam" id="PF20501"/>
    </source>
</evidence>
<dbReference type="Pfam" id="PF00662">
    <property type="entry name" value="Proton_antipo_N"/>
    <property type="match status" value="1"/>
</dbReference>
<feature type="transmembrane region" description="Helical" evidence="10">
    <location>
        <begin position="271"/>
        <end position="293"/>
    </location>
</feature>
<evidence type="ECO:0000313" key="16">
    <source>
        <dbReference type="EMBL" id="KRG76578.1"/>
    </source>
</evidence>
<protein>
    <submittedName>
        <fullName evidence="16">Monovalent cation/H+ antiporter subunit A</fullName>
    </submittedName>
</protein>
<feature type="transmembrane region" description="Helical" evidence="10">
    <location>
        <begin position="692"/>
        <end position="712"/>
    </location>
</feature>
<evidence type="ECO:0000256" key="7">
    <source>
        <dbReference type="ARBA" id="ARBA00023065"/>
    </source>
</evidence>
<reference evidence="16 17" key="1">
    <citation type="submission" date="2015-05" db="EMBL/GenBank/DDBJ databases">
        <title>Genome sequencing and analysis of members of genus Stenotrophomonas.</title>
        <authorList>
            <person name="Patil P.P."/>
            <person name="Midha S."/>
            <person name="Patil P.B."/>
        </authorList>
    </citation>
    <scope>NUCLEOTIDE SEQUENCE [LARGE SCALE GENOMIC DNA]</scope>
    <source>
        <strain evidence="16 17">DSM 24757</strain>
    </source>
</reference>